<gene>
    <name evidence="1" type="ORF">GGI19_006541</name>
</gene>
<reference evidence="1" key="1">
    <citation type="submission" date="2022-07" db="EMBL/GenBank/DDBJ databases">
        <title>Phylogenomic reconstructions and comparative analyses of Kickxellomycotina fungi.</title>
        <authorList>
            <person name="Reynolds N.K."/>
            <person name="Stajich J.E."/>
            <person name="Barry K."/>
            <person name="Grigoriev I.V."/>
            <person name="Crous P."/>
            <person name="Smith M.E."/>
        </authorList>
    </citation>
    <scope>NUCLEOTIDE SEQUENCE</scope>
    <source>
        <strain evidence="1">BCRC 34297</strain>
    </source>
</reference>
<dbReference type="EMBL" id="JANBUH010001487">
    <property type="protein sequence ID" value="KAJ2745068.1"/>
    <property type="molecule type" value="Genomic_DNA"/>
</dbReference>
<evidence type="ECO:0000313" key="2">
    <source>
        <dbReference type="Proteomes" id="UP001140011"/>
    </source>
</evidence>
<protein>
    <submittedName>
        <fullName evidence="1">Uncharacterized protein</fullName>
    </submittedName>
</protein>
<organism evidence="1 2">
    <name type="scientific">Coemansia pectinata</name>
    <dbReference type="NCBI Taxonomy" id="1052879"/>
    <lineage>
        <taxon>Eukaryota</taxon>
        <taxon>Fungi</taxon>
        <taxon>Fungi incertae sedis</taxon>
        <taxon>Zoopagomycota</taxon>
        <taxon>Kickxellomycotina</taxon>
        <taxon>Kickxellomycetes</taxon>
        <taxon>Kickxellales</taxon>
        <taxon>Kickxellaceae</taxon>
        <taxon>Coemansia</taxon>
    </lineage>
</organism>
<dbReference type="OrthoDB" id="5529877at2759"/>
<proteinExistence type="predicted"/>
<dbReference type="Proteomes" id="UP001140011">
    <property type="component" value="Unassembled WGS sequence"/>
</dbReference>
<evidence type="ECO:0000313" key="1">
    <source>
        <dbReference type="EMBL" id="KAJ2745068.1"/>
    </source>
</evidence>
<name>A0A9W8L843_9FUNG</name>
<keyword evidence="2" id="KW-1185">Reference proteome</keyword>
<sequence length="394" mass="44647">MTPRVVDIEVLPKPFHYGEESRGLYGSLVTQLFQLAKRITYCDGRATSVPVELQLNQICNLVHISFDIELEPNPFVLLAQRSSLTLQSLSIGPNSYVGLEGIIQETEGNYVAYPRLHMLKLFEMHRSDSGDLPTCPGVVPFPSLRHLHMDICHPFGDDTIFRGNTATLEYLKIELDYRSYHVFSEYDVFTPVSHPKLQCVDITFFGDGARGPDLDAADYLEYVLNIGSQATVRTINGHMDDNELALALYLFEDFACIRVLSLPGLCWLEFVDVIELIKSLPLLSDLTTSPTQLKLLPEDVTVDEFPEFMITVFAGLNDQFRCWSFMQTGVGNEVVRSVLLLALVCPNFSYAVPLPAERKEFMKLMEETIATDYFQEYTPSLRRLLFDGWNGKQD</sequence>
<comment type="caution">
    <text evidence="1">The sequence shown here is derived from an EMBL/GenBank/DDBJ whole genome shotgun (WGS) entry which is preliminary data.</text>
</comment>
<dbReference type="AlphaFoldDB" id="A0A9W8L843"/>
<accession>A0A9W8L843</accession>